<reference evidence="2" key="2">
    <citation type="submission" date="2020-11" db="EMBL/GenBank/DDBJ databases">
        <authorList>
            <person name="Cecchin M."/>
            <person name="Marcolungo L."/>
            <person name="Rossato M."/>
            <person name="Girolomoni L."/>
            <person name="Cosentino E."/>
            <person name="Cuine S."/>
            <person name="Li-Beisson Y."/>
            <person name="Delledonne M."/>
            <person name="Ballottari M."/>
        </authorList>
    </citation>
    <scope>NUCLEOTIDE SEQUENCE</scope>
    <source>
        <strain evidence="2">211/11P</strain>
        <tissue evidence="2">Whole cell</tissue>
    </source>
</reference>
<dbReference type="EMBL" id="SIDB01000012">
    <property type="protein sequence ID" value="KAI3425207.1"/>
    <property type="molecule type" value="Genomic_DNA"/>
</dbReference>
<protein>
    <submittedName>
        <fullName evidence="2">Uncharacterized protein</fullName>
    </submittedName>
</protein>
<organism evidence="2 3">
    <name type="scientific">Chlorella vulgaris</name>
    <name type="common">Green alga</name>
    <dbReference type="NCBI Taxonomy" id="3077"/>
    <lineage>
        <taxon>Eukaryota</taxon>
        <taxon>Viridiplantae</taxon>
        <taxon>Chlorophyta</taxon>
        <taxon>core chlorophytes</taxon>
        <taxon>Trebouxiophyceae</taxon>
        <taxon>Chlorellales</taxon>
        <taxon>Chlorellaceae</taxon>
        <taxon>Chlorella clade</taxon>
        <taxon>Chlorella</taxon>
    </lineage>
</organism>
<proteinExistence type="predicted"/>
<comment type="caution">
    <text evidence="2">The sequence shown here is derived from an EMBL/GenBank/DDBJ whole genome shotgun (WGS) entry which is preliminary data.</text>
</comment>
<dbReference type="AlphaFoldDB" id="A0A9D4TH05"/>
<sequence length="219" mass="23462">MAQRQSGLSTPCRRPPPPPLPPAGRVPCRLQHTLVSARRTGRGDFDPNYVAFDDEEDWEEQGTTVKGPGVGPVFSTALKGVSAITDKLVDVALQLAPADTSPGVVRVAVNATLVLVALSFVKSLLGFFLTLGTIFLGAYVAVKVFGVDVSGITSGAGIGGTGRPKQQQQQQKKKRRPDQRSRQSEFKGLLGGREESDGLMDVWFERKSDGSGSGRSRRK</sequence>
<feature type="region of interest" description="Disordered" evidence="1">
    <location>
        <begin position="1"/>
        <end position="26"/>
    </location>
</feature>
<name>A0A9D4TH05_CHLVU</name>
<evidence type="ECO:0000313" key="3">
    <source>
        <dbReference type="Proteomes" id="UP001055712"/>
    </source>
</evidence>
<dbReference type="Proteomes" id="UP001055712">
    <property type="component" value="Unassembled WGS sequence"/>
</dbReference>
<feature type="region of interest" description="Disordered" evidence="1">
    <location>
        <begin position="156"/>
        <end position="193"/>
    </location>
</feature>
<evidence type="ECO:0000256" key="1">
    <source>
        <dbReference type="SAM" id="MobiDB-lite"/>
    </source>
</evidence>
<feature type="compositionally biased region" description="Pro residues" evidence="1">
    <location>
        <begin position="13"/>
        <end position="24"/>
    </location>
</feature>
<reference evidence="2" key="1">
    <citation type="journal article" date="2019" name="Plant J.">
        <title>Chlorella vulgaris genome assembly and annotation reveals the molecular basis for metabolic acclimation to high light conditions.</title>
        <authorList>
            <person name="Cecchin M."/>
            <person name="Marcolungo L."/>
            <person name="Rossato M."/>
            <person name="Girolomoni L."/>
            <person name="Cosentino E."/>
            <person name="Cuine S."/>
            <person name="Li-Beisson Y."/>
            <person name="Delledonne M."/>
            <person name="Ballottari M."/>
        </authorList>
    </citation>
    <scope>NUCLEOTIDE SEQUENCE</scope>
    <source>
        <strain evidence="2">211/11P</strain>
    </source>
</reference>
<dbReference type="OrthoDB" id="515807at2759"/>
<accession>A0A9D4TH05</accession>
<evidence type="ECO:0000313" key="2">
    <source>
        <dbReference type="EMBL" id="KAI3425207.1"/>
    </source>
</evidence>
<gene>
    <name evidence="2" type="ORF">D9Q98_008975</name>
</gene>
<keyword evidence="3" id="KW-1185">Reference proteome</keyword>